<name>A0AAV9EGV9_ACOCL</name>
<proteinExistence type="predicted"/>
<reference evidence="1" key="2">
    <citation type="submission" date="2023-06" db="EMBL/GenBank/DDBJ databases">
        <authorList>
            <person name="Ma L."/>
            <person name="Liu K.-W."/>
            <person name="Li Z."/>
            <person name="Hsiao Y.-Y."/>
            <person name="Qi Y."/>
            <person name="Fu T."/>
            <person name="Tang G."/>
            <person name="Zhang D."/>
            <person name="Sun W.-H."/>
            <person name="Liu D.-K."/>
            <person name="Li Y."/>
            <person name="Chen G.-Z."/>
            <person name="Liu X.-D."/>
            <person name="Liao X.-Y."/>
            <person name="Jiang Y.-T."/>
            <person name="Yu X."/>
            <person name="Hao Y."/>
            <person name="Huang J."/>
            <person name="Zhao X.-W."/>
            <person name="Ke S."/>
            <person name="Chen Y.-Y."/>
            <person name="Wu W.-L."/>
            <person name="Hsu J.-L."/>
            <person name="Lin Y.-F."/>
            <person name="Huang M.-D."/>
            <person name="Li C.-Y."/>
            <person name="Huang L."/>
            <person name="Wang Z.-W."/>
            <person name="Zhao X."/>
            <person name="Zhong W.-Y."/>
            <person name="Peng D.-H."/>
            <person name="Ahmad S."/>
            <person name="Lan S."/>
            <person name="Zhang J.-S."/>
            <person name="Tsai W.-C."/>
            <person name="Van De Peer Y."/>
            <person name="Liu Z.-J."/>
        </authorList>
    </citation>
    <scope>NUCLEOTIDE SEQUENCE</scope>
    <source>
        <strain evidence="1">CP</strain>
        <tissue evidence="1">Leaves</tissue>
    </source>
</reference>
<protein>
    <recommendedName>
        <fullName evidence="3">RING-type domain-containing protein</fullName>
    </recommendedName>
</protein>
<gene>
    <name evidence="1" type="ORF">QJS10_CPA07g00878</name>
</gene>
<comment type="caution">
    <text evidence="1">The sequence shown here is derived from an EMBL/GenBank/DDBJ whole genome shotgun (WGS) entry which is preliminary data.</text>
</comment>
<sequence>METMDEELEELLLLDNLNACRPLDACRGDSPNEICCKRINNEIPKGCATACSKLKECGHPEHLKNCSNIWCPRCSICPRCK</sequence>
<dbReference type="AlphaFoldDB" id="A0AAV9EGV9"/>
<keyword evidence="2" id="KW-1185">Reference proteome</keyword>
<dbReference type="EMBL" id="JAUJYO010000007">
    <property type="protein sequence ID" value="KAK1312346.1"/>
    <property type="molecule type" value="Genomic_DNA"/>
</dbReference>
<evidence type="ECO:0008006" key="3">
    <source>
        <dbReference type="Google" id="ProtNLM"/>
    </source>
</evidence>
<accession>A0AAV9EGV9</accession>
<reference evidence="1" key="1">
    <citation type="journal article" date="2023" name="Nat. Commun.">
        <title>Diploid and tetraploid genomes of Acorus and the evolution of monocots.</title>
        <authorList>
            <person name="Ma L."/>
            <person name="Liu K.W."/>
            <person name="Li Z."/>
            <person name="Hsiao Y.Y."/>
            <person name="Qi Y."/>
            <person name="Fu T."/>
            <person name="Tang G.D."/>
            <person name="Zhang D."/>
            <person name="Sun W.H."/>
            <person name="Liu D.K."/>
            <person name="Li Y."/>
            <person name="Chen G.Z."/>
            <person name="Liu X.D."/>
            <person name="Liao X.Y."/>
            <person name="Jiang Y.T."/>
            <person name="Yu X."/>
            <person name="Hao Y."/>
            <person name="Huang J."/>
            <person name="Zhao X.W."/>
            <person name="Ke S."/>
            <person name="Chen Y.Y."/>
            <person name="Wu W.L."/>
            <person name="Hsu J.L."/>
            <person name="Lin Y.F."/>
            <person name="Huang M.D."/>
            <person name="Li C.Y."/>
            <person name="Huang L."/>
            <person name="Wang Z.W."/>
            <person name="Zhao X."/>
            <person name="Zhong W.Y."/>
            <person name="Peng D.H."/>
            <person name="Ahmad S."/>
            <person name="Lan S."/>
            <person name="Zhang J.S."/>
            <person name="Tsai W.C."/>
            <person name="Van de Peer Y."/>
            <person name="Liu Z.J."/>
        </authorList>
    </citation>
    <scope>NUCLEOTIDE SEQUENCE</scope>
    <source>
        <strain evidence="1">CP</strain>
    </source>
</reference>
<organism evidence="1 2">
    <name type="scientific">Acorus calamus</name>
    <name type="common">Sweet flag</name>
    <dbReference type="NCBI Taxonomy" id="4465"/>
    <lineage>
        <taxon>Eukaryota</taxon>
        <taxon>Viridiplantae</taxon>
        <taxon>Streptophyta</taxon>
        <taxon>Embryophyta</taxon>
        <taxon>Tracheophyta</taxon>
        <taxon>Spermatophyta</taxon>
        <taxon>Magnoliopsida</taxon>
        <taxon>Liliopsida</taxon>
        <taxon>Acoraceae</taxon>
        <taxon>Acorus</taxon>
    </lineage>
</organism>
<evidence type="ECO:0000313" key="1">
    <source>
        <dbReference type="EMBL" id="KAK1312346.1"/>
    </source>
</evidence>
<dbReference type="Proteomes" id="UP001180020">
    <property type="component" value="Unassembled WGS sequence"/>
</dbReference>
<evidence type="ECO:0000313" key="2">
    <source>
        <dbReference type="Proteomes" id="UP001180020"/>
    </source>
</evidence>